<keyword evidence="1" id="KW-0472">Membrane</keyword>
<accession>A0AAQ0MML9</accession>
<keyword evidence="3" id="KW-1185">Reference proteome</keyword>
<keyword evidence="1" id="KW-0812">Transmembrane</keyword>
<dbReference type="EMBL" id="RCVN01000001">
    <property type="protein sequence ID" value="RMI86512.1"/>
    <property type="molecule type" value="Genomic_DNA"/>
</dbReference>
<reference evidence="2 3" key="1">
    <citation type="submission" date="2018-10" db="EMBL/GenBank/DDBJ databases">
        <title>Staphylococcus pseudoxylosus sp. nov., isolated from bovine mastitis.</title>
        <authorList>
            <person name="Macfadyen A.C."/>
            <person name="Leroy S."/>
            <person name="Harrison E.M."/>
            <person name="Parkhill J."/>
            <person name="Holmes M.A."/>
            <person name="Paterson G.K."/>
        </authorList>
    </citation>
    <scope>NUCLEOTIDE SEQUENCE [LARGE SCALE GENOMIC DNA]</scope>
    <source>
        <strain evidence="2 3">S04009</strain>
    </source>
</reference>
<evidence type="ECO:0000313" key="2">
    <source>
        <dbReference type="EMBL" id="RMI86512.1"/>
    </source>
</evidence>
<feature type="transmembrane region" description="Helical" evidence="1">
    <location>
        <begin position="24"/>
        <end position="42"/>
    </location>
</feature>
<evidence type="ECO:0000313" key="3">
    <source>
        <dbReference type="Proteomes" id="UP000269505"/>
    </source>
</evidence>
<dbReference type="RefSeq" id="WP_122062689.1">
    <property type="nucleotide sequence ID" value="NZ_JAHCSS010000012.1"/>
</dbReference>
<organism evidence="2 3">
    <name type="scientific">Staphylococcus pseudoxylosus</name>
    <dbReference type="NCBI Taxonomy" id="2282419"/>
    <lineage>
        <taxon>Bacteria</taxon>
        <taxon>Bacillati</taxon>
        <taxon>Bacillota</taxon>
        <taxon>Bacilli</taxon>
        <taxon>Bacillales</taxon>
        <taxon>Staphylococcaceae</taxon>
        <taxon>Staphylococcus</taxon>
    </lineage>
</organism>
<dbReference type="Proteomes" id="UP000269505">
    <property type="component" value="Unassembled WGS sequence"/>
</dbReference>
<evidence type="ECO:0000256" key="1">
    <source>
        <dbReference type="SAM" id="Phobius"/>
    </source>
</evidence>
<comment type="caution">
    <text evidence="2">The sequence shown here is derived from an EMBL/GenBank/DDBJ whole genome shotgun (WGS) entry which is preliminary data.</text>
</comment>
<keyword evidence="1" id="KW-1133">Transmembrane helix</keyword>
<sequence length="59" mass="6836">MNGTLSVLKSVFIMLLSMGLTSDFIHLIVIYFATFFIAYCWFWPEFFKAIKKTESNGNC</sequence>
<gene>
    <name evidence="2" type="ORF">D9V42_01575</name>
</gene>
<proteinExistence type="predicted"/>
<protein>
    <submittedName>
        <fullName evidence="2">Uncharacterized protein</fullName>
    </submittedName>
</protein>
<name>A0AAQ0MML9_9STAP</name>
<dbReference type="AlphaFoldDB" id="A0AAQ0MML9"/>